<reference evidence="3 4" key="1">
    <citation type="submission" date="2020-01" db="EMBL/GenBank/DDBJ databases">
        <title>Investigation of new actinobacteria for the biodesulphurisation of diesel fuel.</title>
        <authorList>
            <person name="Athi Narayanan S.M."/>
        </authorList>
    </citation>
    <scope>NUCLEOTIDE SEQUENCE [LARGE SCALE GENOMIC DNA]</scope>
    <source>
        <strain evidence="3 4">213E</strain>
    </source>
</reference>
<dbReference type="SMART" id="SM00421">
    <property type="entry name" value="HTH_LUXR"/>
    <property type="match status" value="1"/>
</dbReference>
<evidence type="ECO:0000313" key="3">
    <source>
        <dbReference type="EMBL" id="NDK89703.1"/>
    </source>
</evidence>
<dbReference type="InterPro" id="IPR000792">
    <property type="entry name" value="Tscrpt_reg_LuxR_C"/>
</dbReference>
<comment type="caution">
    <text evidence="3">The sequence shown here is derived from an EMBL/GenBank/DDBJ whole genome shotgun (WGS) entry which is preliminary data.</text>
</comment>
<feature type="region of interest" description="Disordered" evidence="1">
    <location>
        <begin position="1"/>
        <end position="43"/>
    </location>
</feature>
<name>A0A7K3LNE8_9ACTN</name>
<dbReference type="SUPFAM" id="SSF46894">
    <property type="entry name" value="C-terminal effector domain of the bipartite response regulators"/>
    <property type="match status" value="1"/>
</dbReference>
<dbReference type="AlphaFoldDB" id="A0A7K3LNE8"/>
<organism evidence="3 4">
    <name type="scientific">Gordonia desulfuricans</name>
    <dbReference type="NCBI Taxonomy" id="89051"/>
    <lineage>
        <taxon>Bacteria</taxon>
        <taxon>Bacillati</taxon>
        <taxon>Actinomycetota</taxon>
        <taxon>Actinomycetes</taxon>
        <taxon>Mycobacteriales</taxon>
        <taxon>Gordoniaceae</taxon>
        <taxon>Gordonia</taxon>
    </lineage>
</organism>
<evidence type="ECO:0000259" key="2">
    <source>
        <dbReference type="SMART" id="SM00421"/>
    </source>
</evidence>
<dbReference type="Proteomes" id="UP000466307">
    <property type="component" value="Unassembled WGS sequence"/>
</dbReference>
<dbReference type="InterPro" id="IPR016032">
    <property type="entry name" value="Sig_transdc_resp-reg_C-effctor"/>
</dbReference>
<dbReference type="EMBL" id="JAADZU010000022">
    <property type="protein sequence ID" value="NDK89703.1"/>
    <property type="molecule type" value="Genomic_DNA"/>
</dbReference>
<feature type="domain" description="HTH luxR-type" evidence="2">
    <location>
        <begin position="44"/>
        <end position="106"/>
    </location>
</feature>
<dbReference type="Pfam" id="PF00196">
    <property type="entry name" value="GerE"/>
    <property type="match status" value="1"/>
</dbReference>
<sequence>MRQPVTRIADYRRPHYERPIPGRPVAPGVERQQPVVPTAPPLRKPKLSRREVEVLMAWLAADSKEEAAEALFIAASTVSTHLARIRAKYTAVGRPAPTKTHLLARALQDGITRLEDW</sequence>
<accession>A0A7K3LNE8</accession>
<evidence type="ECO:0000256" key="1">
    <source>
        <dbReference type="SAM" id="MobiDB-lite"/>
    </source>
</evidence>
<dbReference type="GO" id="GO:0003677">
    <property type="term" value="F:DNA binding"/>
    <property type="evidence" value="ECO:0007669"/>
    <property type="project" value="InterPro"/>
</dbReference>
<protein>
    <submittedName>
        <fullName evidence="3">Helix-turn-helix transcriptional regulator</fullName>
    </submittedName>
</protein>
<gene>
    <name evidence="3" type="ORF">GYA93_08940</name>
</gene>
<keyword evidence="4" id="KW-1185">Reference proteome</keyword>
<evidence type="ECO:0000313" key="4">
    <source>
        <dbReference type="Proteomes" id="UP000466307"/>
    </source>
</evidence>
<proteinExistence type="predicted"/>
<dbReference type="PRINTS" id="PR00038">
    <property type="entry name" value="HTHLUXR"/>
</dbReference>
<dbReference type="GO" id="GO:0006355">
    <property type="term" value="P:regulation of DNA-templated transcription"/>
    <property type="evidence" value="ECO:0007669"/>
    <property type="project" value="InterPro"/>
</dbReference>
<dbReference type="InterPro" id="IPR036388">
    <property type="entry name" value="WH-like_DNA-bd_sf"/>
</dbReference>
<dbReference type="Gene3D" id="1.10.10.10">
    <property type="entry name" value="Winged helix-like DNA-binding domain superfamily/Winged helix DNA-binding domain"/>
    <property type="match status" value="1"/>
</dbReference>
<feature type="compositionally biased region" description="Basic and acidic residues" evidence="1">
    <location>
        <begin position="9"/>
        <end position="20"/>
    </location>
</feature>